<reference evidence="2 3" key="1">
    <citation type="submission" date="2019-06" db="EMBL/GenBank/DDBJ databases">
        <title>Whole genome shotgun sequence of Zoogloea ramigera NBRC 15342.</title>
        <authorList>
            <person name="Hosoyama A."/>
            <person name="Uohara A."/>
            <person name="Ohji S."/>
            <person name="Ichikawa N."/>
        </authorList>
    </citation>
    <scope>NUCLEOTIDE SEQUENCE [LARGE SCALE GENOMIC DNA]</scope>
    <source>
        <strain evidence="2 3">NBRC 15342</strain>
    </source>
</reference>
<dbReference type="InterPro" id="IPR050678">
    <property type="entry name" value="DNA_Partitioning_ATPase"/>
</dbReference>
<comment type="caution">
    <text evidence="2">The sequence shown here is derived from an EMBL/GenBank/DDBJ whole genome shotgun (WGS) entry which is preliminary data.</text>
</comment>
<evidence type="ECO:0000313" key="2">
    <source>
        <dbReference type="EMBL" id="GEC95492.1"/>
    </source>
</evidence>
<dbReference type="PANTHER" id="PTHR13696">
    <property type="entry name" value="P-LOOP CONTAINING NUCLEOSIDE TRIPHOSPHATE HYDROLASE"/>
    <property type="match status" value="1"/>
</dbReference>
<name>A0A4Y4CTR5_ZOORA</name>
<organism evidence="2 3">
    <name type="scientific">Zoogloea ramigera</name>
    <dbReference type="NCBI Taxonomy" id="350"/>
    <lineage>
        <taxon>Bacteria</taxon>
        <taxon>Pseudomonadati</taxon>
        <taxon>Pseudomonadota</taxon>
        <taxon>Betaproteobacteria</taxon>
        <taxon>Rhodocyclales</taxon>
        <taxon>Zoogloeaceae</taxon>
        <taxon>Zoogloea</taxon>
    </lineage>
</organism>
<dbReference type="PIRSF" id="PIRSF009320">
    <property type="entry name" value="Nuc_binding_HP_1000"/>
    <property type="match status" value="1"/>
</dbReference>
<dbReference type="AlphaFoldDB" id="A0A4Y4CTR5"/>
<dbReference type="Proteomes" id="UP000318422">
    <property type="component" value="Unassembled WGS sequence"/>
</dbReference>
<dbReference type="RefSeq" id="WP_307724343.1">
    <property type="nucleotide sequence ID" value="NZ_BJNV01000021.1"/>
</dbReference>
<dbReference type="EMBL" id="BJNV01000021">
    <property type="protein sequence ID" value="GEC95492.1"/>
    <property type="molecule type" value="Genomic_DNA"/>
</dbReference>
<dbReference type="InterPro" id="IPR027417">
    <property type="entry name" value="P-loop_NTPase"/>
</dbReference>
<proteinExistence type="predicted"/>
<sequence>MITVLSQKGGAGKSTLTMQLAGGLARAGRRVAIIDLDPQETSLRWAQSADPATPFPAHVVRLEGEPAGLHQQIKAARKGVDHVLLDCPPSIEHAATLAALDEADLALVPVVPSPADLWSTKGVERLILQVQAGRKGSARPLKAALVPNRVLRTNLAWDVLEVMRDFSLPVLGAGLSQRNAFAQSAVIGGSVYQLGRAAAEAAREVDKLVTEVLKLTGEKI</sequence>
<protein>
    <submittedName>
        <fullName evidence="2">Chromosome partitioning protein ParA</fullName>
    </submittedName>
</protein>
<gene>
    <name evidence="2" type="ORF">ZRA01_15650</name>
</gene>
<dbReference type="InterPro" id="IPR048089">
    <property type="entry name" value="McdA"/>
</dbReference>
<feature type="domain" description="CobQ/CobB/MinD/ParA nucleotide binding" evidence="1">
    <location>
        <begin position="2"/>
        <end position="184"/>
    </location>
</feature>
<dbReference type="CDD" id="cd02042">
    <property type="entry name" value="ParAB_family"/>
    <property type="match status" value="1"/>
</dbReference>
<dbReference type="Pfam" id="PF01656">
    <property type="entry name" value="CbiA"/>
    <property type="match status" value="1"/>
</dbReference>
<accession>A0A4Y4CTR5</accession>
<dbReference type="SUPFAM" id="SSF52540">
    <property type="entry name" value="P-loop containing nucleoside triphosphate hydrolases"/>
    <property type="match status" value="1"/>
</dbReference>
<dbReference type="NCBIfam" id="NF041546">
    <property type="entry name" value="ParA_partition"/>
    <property type="match status" value="1"/>
</dbReference>
<dbReference type="InterPro" id="IPR002586">
    <property type="entry name" value="CobQ/CobB/MinD/ParA_Nub-bd_dom"/>
</dbReference>
<dbReference type="Gene3D" id="3.40.50.300">
    <property type="entry name" value="P-loop containing nucleotide triphosphate hydrolases"/>
    <property type="match status" value="1"/>
</dbReference>
<evidence type="ECO:0000259" key="1">
    <source>
        <dbReference type="Pfam" id="PF01656"/>
    </source>
</evidence>
<evidence type="ECO:0000313" key="3">
    <source>
        <dbReference type="Proteomes" id="UP000318422"/>
    </source>
</evidence>
<dbReference type="PANTHER" id="PTHR13696:SF96">
    <property type="entry name" value="COBQ_COBB_MIND_PARA NUCLEOTIDE BINDING DOMAIN-CONTAINING PROTEIN"/>
    <property type="match status" value="1"/>
</dbReference>
<keyword evidence="3" id="KW-1185">Reference proteome</keyword>